<keyword evidence="3" id="KW-0547">Nucleotide-binding</keyword>
<dbReference type="AlphaFoldDB" id="A0A383F205"/>
<dbReference type="GO" id="GO:0004832">
    <property type="term" value="F:valine-tRNA ligase activity"/>
    <property type="evidence" value="ECO:0007669"/>
    <property type="project" value="UniProtKB-EC"/>
</dbReference>
<evidence type="ECO:0000313" key="10">
    <source>
        <dbReference type="EMBL" id="SVE62408.1"/>
    </source>
</evidence>
<evidence type="ECO:0000256" key="8">
    <source>
        <dbReference type="ARBA" id="ARBA00047552"/>
    </source>
</evidence>
<dbReference type="GO" id="GO:0006438">
    <property type="term" value="P:valyl-tRNA aminoacylation"/>
    <property type="evidence" value="ECO:0007669"/>
    <property type="project" value="InterPro"/>
</dbReference>
<dbReference type="EC" id="6.1.1.9" evidence="1"/>
<gene>
    <name evidence="10" type="ORF">METZ01_LOCUS515262</name>
</gene>
<dbReference type="InterPro" id="IPR037118">
    <property type="entry name" value="Val-tRNA_synth_C_sf"/>
</dbReference>
<evidence type="ECO:0000256" key="6">
    <source>
        <dbReference type="ARBA" id="ARBA00023146"/>
    </source>
</evidence>
<keyword evidence="6" id="KW-0030">Aminoacyl-tRNA synthetase</keyword>
<dbReference type="GO" id="GO:0005524">
    <property type="term" value="F:ATP binding"/>
    <property type="evidence" value="ECO:0007669"/>
    <property type="project" value="UniProtKB-KW"/>
</dbReference>
<dbReference type="SUPFAM" id="SSF46589">
    <property type="entry name" value="tRNA-binding arm"/>
    <property type="match status" value="1"/>
</dbReference>
<evidence type="ECO:0000256" key="4">
    <source>
        <dbReference type="ARBA" id="ARBA00022840"/>
    </source>
</evidence>
<evidence type="ECO:0000256" key="2">
    <source>
        <dbReference type="ARBA" id="ARBA00022598"/>
    </source>
</evidence>
<evidence type="ECO:0000256" key="7">
    <source>
        <dbReference type="ARBA" id="ARBA00029936"/>
    </source>
</evidence>
<dbReference type="Gene3D" id="1.10.287.380">
    <property type="entry name" value="Valyl-tRNA synthetase, C-terminal domain"/>
    <property type="match status" value="1"/>
</dbReference>
<dbReference type="InterPro" id="IPR010978">
    <property type="entry name" value="tRNA-bd_arm"/>
</dbReference>
<dbReference type="FunFam" id="1.10.287.380:FF:000001">
    <property type="entry name" value="Valine--tRNA ligase"/>
    <property type="match status" value="1"/>
</dbReference>
<keyword evidence="5" id="KW-0648">Protein biosynthesis</keyword>
<organism evidence="10">
    <name type="scientific">marine metagenome</name>
    <dbReference type="NCBI Taxonomy" id="408172"/>
    <lineage>
        <taxon>unclassified sequences</taxon>
        <taxon>metagenomes</taxon>
        <taxon>ecological metagenomes</taxon>
    </lineage>
</organism>
<reference evidence="10" key="1">
    <citation type="submission" date="2018-05" db="EMBL/GenBank/DDBJ databases">
        <authorList>
            <person name="Lanie J.A."/>
            <person name="Ng W.-L."/>
            <person name="Kazmierczak K.M."/>
            <person name="Andrzejewski T.M."/>
            <person name="Davidsen T.M."/>
            <person name="Wayne K.J."/>
            <person name="Tettelin H."/>
            <person name="Glass J.I."/>
            <person name="Rusch D."/>
            <person name="Podicherti R."/>
            <person name="Tsui H.-C.T."/>
            <person name="Winkler M.E."/>
        </authorList>
    </citation>
    <scope>NUCLEOTIDE SEQUENCE</scope>
</reference>
<comment type="catalytic activity">
    <reaction evidence="8">
        <text>tRNA(Val) + L-valine + ATP = L-valyl-tRNA(Val) + AMP + diphosphate</text>
        <dbReference type="Rhea" id="RHEA:10704"/>
        <dbReference type="Rhea" id="RHEA-COMP:9672"/>
        <dbReference type="Rhea" id="RHEA-COMP:9708"/>
        <dbReference type="ChEBI" id="CHEBI:30616"/>
        <dbReference type="ChEBI" id="CHEBI:33019"/>
        <dbReference type="ChEBI" id="CHEBI:57762"/>
        <dbReference type="ChEBI" id="CHEBI:78442"/>
        <dbReference type="ChEBI" id="CHEBI:78537"/>
        <dbReference type="ChEBI" id="CHEBI:456215"/>
        <dbReference type="EC" id="6.1.1.9"/>
    </reaction>
</comment>
<accession>A0A383F205</accession>
<dbReference type="GO" id="GO:0005737">
    <property type="term" value="C:cytoplasm"/>
    <property type="evidence" value="ECO:0007669"/>
    <property type="project" value="InterPro"/>
</dbReference>
<evidence type="ECO:0000256" key="3">
    <source>
        <dbReference type="ARBA" id="ARBA00022741"/>
    </source>
</evidence>
<feature type="non-terminal residue" evidence="10">
    <location>
        <position position="1"/>
    </location>
</feature>
<dbReference type="InterPro" id="IPR019499">
    <property type="entry name" value="Val-tRNA_synth_tRNA-bd"/>
</dbReference>
<proteinExistence type="predicted"/>
<evidence type="ECO:0000256" key="1">
    <source>
        <dbReference type="ARBA" id="ARBA00013169"/>
    </source>
</evidence>
<keyword evidence="2" id="KW-0436">Ligase</keyword>
<protein>
    <recommendedName>
        <fullName evidence="1">valine--tRNA ligase</fullName>
        <ecNumber evidence="1">6.1.1.9</ecNumber>
    </recommendedName>
    <alternativeName>
        <fullName evidence="7">Valyl-tRNA synthetase</fullName>
    </alternativeName>
</protein>
<evidence type="ECO:0000259" key="9">
    <source>
        <dbReference type="Pfam" id="PF10458"/>
    </source>
</evidence>
<name>A0A383F205_9ZZZZ</name>
<sequence length="127" mass="14575">FRETIELSVLNNEQVSEKYDPIIKKICNADTLLYVKSEVKEAISFRVKTNTYYIPLSSEVNVNDEIIKLESELNYNIGFLSSVDKKLSNKKFVENAPESVIEIEKKKKTEAMAKIDLLKESIKKLKG</sequence>
<evidence type="ECO:0000256" key="5">
    <source>
        <dbReference type="ARBA" id="ARBA00022917"/>
    </source>
</evidence>
<feature type="domain" description="Valyl-tRNA synthetase tRNA-binding arm" evidence="9">
    <location>
        <begin position="62"/>
        <end position="126"/>
    </location>
</feature>
<keyword evidence="4" id="KW-0067">ATP-binding</keyword>
<dbReference type="EMBL" id="UINC01230327">
    <property type="protein sequence ID" value="SVE62408.1"/>
    <property type="molecule type" value="Genomic_DNA"/>
</dbReference>
<dbReference type="Pfam" id="PF10458">
    <property type="entry name" value="Val_tRNA-synt_C"/>
    <property type="match status" value="1"/>
</dbReference>